<dbReference type="HOGENOM" id="CLU_1755685_0_0_9"/>
<evidence type="ECO:0000313" key="2">
    <source>
        <dbReference type="EMBL" id="AKA67813.1"/>
    </source>
</evidence>
<organism evidence="2 3">
    <name type="scientific">Clostridium scatologenes</name>
    <dbReference type="NCBI Taxonomy" id="1548"/>
    <lineage>
        <taxon>Bacteria</taxon>
        <taxon>Bacillati</taxon>
        <taxon>Bacillota</taxon>
        <taxon>Clostridia</taxon>
        <taxon>Eubacteriales</taxon>
        <taxon>Clostridiaceae</taxon>
        <taxon>Clostridium</taxon>
    </lineage>
</organism>
<dbReference type="KEGG" id="csq:CSCA_0688"/>
<feature type="transmembrane region" description="Helical" evidence="1">
    <location>
        <begin position="120"/>
        <end position="140"/>
    </location>
</feature>
<sequence length="148" mass="17070">MENMVTVSKSAVGISILFILYLVTFTINLPLIIDSKLSYFNFFATVFYLLAWTGYGIYLYNKKELAFFLYALAYWILVMVASITPNILFIIIFFTPLCGLRMFFVWLNYPANLAFENEPYAYLFISIIFVTLSVLAIILIKSNKKLNG</sequence>
<evidence type="ECO:0000313" key="3">
    <source>
        <dbReference type="Proteomes" id="UP000033115"/>
    </source>
</evidence>
<reference evidence="2 3" key="1">
    <citation type="journal article" date="2015" name="J. Biotechnol.">
        <title>Complete genome sequence of a malodorant-producing acetogen, Clostridium scatologenes ATCC 25775(T).</title>
        <authorList>
            <person name="Zhu Z."/>
            <person name="Guo T."/>
            <person name="Zheng H."/>
            <person name="Song T."/>
            <person name="Ouyang P."/>
            <person name="Xie J."/>
        </authorList>
    </citation>
    <scope>NUCLEOTIDE SEQUENCE [LARGE SCALE GENOMIC DNA]</scope>
    <source>
        <strain evidence="2 3">ATCC 25775</strain>
    </source>
</reference>
<keyword evidence="1" id="KW-0812">Transmembrane</keyword>
<proteinExistence type="predicted"/>
<dbReference type="AlphaFoldDB" id="A0A0E3M6L1"/>
<dbReference type="EMBL" id="CP009933">
    <property type="protein sequence ID" value="AKA67813.1"/>
    <property type="molecule type" value="Genomic_DNA"/>
</dbReference>
<evidence type="ECO:0000256" key="1">
    <source>
        <dbReference type="SAM" id="Phobius"/>
    </source>
</evidence>
<name>A0A0E3M6L1_CLOSL</name>
<keyword evidence="1" id="KW-0472">Membrane</keyword>
<feature type="transmembrane region" description="Helical" evidence="1">
    <location>
        <begin position="67"/>
        <end position="94"/>
    </location>
</feature>
<feature type="transmembrane region" description="Helical" evidence="1">
    <location>
        <begin position="12"/>
        <end position="33"/>
    </location>
</feature>
<protein>
    <submittedName>
        <fullName evidence="2">Uncharacterized protein</fullName>
    </submittedName>
</protein>
<accession>A0A0E3M6L1</accession>
<gene>
    <name evidence="2" type="ORF">CSCA_0688</name>
</gene>
<keyword evidence="3" id="KW-1185">Reference proteome</keyword>
<dbReference type="Proteomes" id="UP000033115">
    <property type="component" value="Chromosome"/>
</dbReference>
<keyword evidence="1" id="KW-1133">Transmembrane helix</keyword>
<dbReference type="RefSeq" id="WP_029160900.1">
    <property type="nucleotide sequence ID" value="NZ_CP009933.1"/>
</dbReference>
<feature type="transmembrane region" description="Helical" evidence="1">
    <location>
        <begin position="39"/>
        <end position="60"/>
    </location>
</feature>